<dbReference type="EMBL" id="WWCN01000005">
    <property type="protein sequence ID" value="MYM23092.1"/>
    <property type="molecule type" value="Genomic_DNA"/>
</dbReference>
<dbReference type="RefSeq" id="WP_161006578.1">
    <property type="nucleotide sequence ID" value="NZ_WWCN01000005.1"/>
</dbReference>
<reference evidence="2 3" key="1">
    <citation type="submission" date="2019-12" db="EMBL/GenBank/DDBJ databases">
        <title>Novel species isolated from a subtropical stream in China.</title>
        <authorList>
            <person name="Lu H."/>
        </authorList>
    </citation>
    <scope>NUCLEOTIDE SEQUENCE [LARGE SCALE GENOMIC DNA]</scope>
    <source>
        <strain evidence="2 3">FT135W</strain>
    </source>
</reference>
<dbReference type="AlphaFoldDB" id="A0A6L8KB41"/>
<feature type="signal peptide" evidence="1">
    <location>
        <begin position="1"/>
        <end position="21"/>
    </location>
</feature>
<keyword evidence="1" id="KW-0732">Signal</keyword>
<feature type="chain" id="PRO_5027009332" evidence="1">
    <location>
        <begin position="22"/>
        <end position="243"/>
    </location>
</feature>
<evidence type="ECO:0000256" key="1">
    <source>
        <dbReference type="SAM" id="SignalP"/>
    </source>
</evidence>
<dbReference type="PANTHER" id="PTHR35936">
    <property type="entry name" value="MEMBRANE-BOUND LYTIC MUREIN TRANSGLYCOSYLASE F"/>
    <property type="match status" value="1"/>
</dbReference>
<name>A0A6L8KB41_9BURK</name>
<dbReference type="Gene3D" id="3.40.190.10">
    <property type="entry name" value="Periplasmic binding protein-like II"/>
    <property type="match status" value="2"/>
</dbReference>
<comment type="caution">
    <text evidence="2">The sequence shown here is derived from an EMBL/GenBank/DDBJ whole genome shotgun (WGS) entry which is preliminary data.</text>
</comment>
<keyword evidence="3" id="KW-1185">Reference proteome</keyword>
<organism evidence="2 3">
    <name type="scientific">Duganella flavida</name>
    <dbReference type="NCBI Taxonomy" id="2692175"/>
    <lineage>
        <taxon>Bacteria</taxon>
        <taxon>Pseudomonadati</taxon>
        <taxon>Pseudomonadota</taxon>
        <taxon>Betaproteobacteria</taxon>
        <taxon>Burkholderiales</taxon>
        <taxon>Oxalobacteraceae</taxon>
        <taxon>Telluria group</taxon>
        <taxon>Duganella</taxon>
    </lineage>
</organism>
<accession>A0A6L8KB41</accession>
<dbReference type="SUPFAM" id="SSF53850">
    <property type="entry name" value="Periplasmic binding protein-like II"/>
    <property type="match status" value="1"/>
</dbReference>
<dbReference type="PANTHER" id="PTHR35936:SF6">
    <property type="entry name" value="AMINO ACID ABC TRANSPORTER SUBSTRATE-BINDING PAAT FAMILY PROTEIN"/>
    <property type="match status" value="1"/>
</dbReference>
<protein>
    <submittedName>
        <fullName evidence="2">Transporter substrate-binding domain-containing protein</fullName>
    </submittedName>
</protein>
<gene>
    <name evidence="2" type="ORF">GTP46_10585</name>
</gene>
<proteinExistence type="predicted"/>
<sequence length="243" mass="27602">MKKSLLLLAILCTALCGAVRAQVIPVYTSAQVAPLVLPDGGGIYPDMVAYLNRQQLGLTFKLVYLPRKRLQLKVESGQLDGIVIGMMPHWFDDVAQKKYFWTAPFAVDRYMVVLPAGSSYTPGATGMLTGRTLGMVLGYSYPDLEEWMHQQGVLRTDALSDEHNLEKLRLGRLDSVAIAESVLRYYRRKHPADHFLIYPLPSRQTERRFLVPHKLGTVYDKIAPVLRKAKDDPEWQRAMLHYE</sequence>
<evidence type="ECO:0000313" key="2">
    <source>
        <dbReference type="EMBL" id="MYM23092.1"/>
    </source>
</evidence>
<evidence type="ECO:0000313" key="3">
    <source>
        <dbReference type="Proteomes" id="UP000479335"/>
    </source>
</evidence>
<dbReference type="Proteomes" id="UP000479335">
    <property type="component" value="Unassembled WGS sequence"/>
</dbReference>